<accession>A0AAI8BC62</accession>
<dbReference type="Proteomes" id="UP000029424">
    <property type="component" value="Chromosome 2"/>
</dbReference>
<dbReference type="KEGG" id="bok:DM82_4337"/>
<dbReference type="RefSeq" id="WP_010107800.1">
    <property type="nucleotide sequence ID" value="NZ_CP008727.1"/>
</dbReference>
<name>A0AAI8BC62_9BURK</name>
<evidence type="ECO:0000313" key="2">
    <source>
        <dbReference type="Proteomes" id="UP000029424"/>
    </source>
</evidence>
<proteinExistence type="predicted"/>
<reference evidence="1 2" key="1">
    <citation type="submission" date="2014-06" db="EMBL/GenBank/DDBJ databases">
        <authorList>
            <person name="Bishop-Lilly K.A."/>
            <person name="Broomall S.M."/>
            <person name="Chain P.S."/>
            <person name="Chertkov O."/>
            <person name="Coyne S.R."/>
            <person name="Daligault H.E."/>
            <person name="Davenport K.W."/>
            <person name="Erkkila T."/>
            <person name="Frey K.G."/>
            <person name="Gibbons H.S."/>
            <person name="Gu W."/>
            <person name="Jaissle J."/>
            <person name="Johnson S.L."/>
            <person name="Koroleva G.I."/>
            <person name="Ladner J.T."/>
            <person name="Lo C.-C."/>
            <person name="Minogue T.D."/>
            <person name="Munk C."/>
            <person name="Palacios G.F."/>
            <person name="Redden C.L."/>
            <person name="Rosenzweig C.N."/>
            <person name="Scholz M.B."/>
            <person name="Teshima H."/>
            <person name="Xu Y."/>
        </authorList>
    </citation>
    <scope>NUCLEOTIDE SEQUENCE [LARGE SCALE GENOMIC DNA]</scope>
    <source>
        <strain evidence="1 2">EO147</strain>
    </source>
</reference>
<evidence type="ECO:0000313" key="1">
    <source>
        <dbReference type="EMBL" id="AIO69411.1"/>
    </source>
</evidence>
<keyword evidence="2" id="KW-1185">Reference proteome</keyword>
<dbReference type="EMBL" id="CP008727">
    <property type="protein sequence ID" value="AIO69411.1"/>
    <property type="molecule type" value="Genomic_DNA"/>
</dbReference>
<organism evidence="1 2">
    <name type="scientific">Burkholderia oklahomensis</name>
    <dbReference type="NCBI Taxonomy" id="342113"/>
    <lineage>
        <taxon>Bacteria</taxon>
        <taxon>Pseudomonadati</taxon>
        <taxon>Pseudomonadota</taxon>
        <taxon>Betaproteobacteria</taxon>
        <taxon>Burkholderiales</taxon>
        <taxon>Burkholderiaceae</taxon>
        <taxon>Burkholderia</taxon>
        <taxon>pseudomallei group</taxon>
    </lineage>
</organism>
<dbReference type="AlphaFoldDB" id="A0AAI8BC62"/>
<gene>
    <name evidence="1" type="ORF">DM82_4337</name>
</gene>
<protein>
    <submittedName>
        <fullName evidence="1">Uncharacterized protein</fullName>
    </submittedName>
</protein>
<sequence length="61" mass="6636">MSEVFRVWCEWDIGLADVVFATSDAAWLAAEQALRAVGIDDDIDDLDDAGLIGVDSLPVRQ</sequence>